<proteinExistence type="predicted"/>
<evidence type="ECO:0000313" key="2">
    <source>
        <dbReference type="Proteomes" id="UP000011991"/>
    </source>
</evidence>
<evidence type="ECO:0000313" key="1">
    <source>
        <dbReference type="EMBL" id="EMI18864.1"/>
    </source>
</evidence>
<accession>M5RY62</accession>
<dbReference type="Proteomes" id="UP000011991">
    <property type="component" value="Unassembled WGS sequence"/>
</dbReference>
<dbReference type="AlphaFoldDB" id="M5RY62"/>
<dbReference type="InterPro" id="IPR044054">
    <property type="entry name" value="Rv0078B"/>
</dbReference>
<comment type="caution">
    <text evidence="1">The sequence shown here is derived from an EMBL/GenBank/DDBJ whole genome shotgun (WGS) entry which is preliminary data.</text>
</comment>
<sequence length="59" mass="6535">MTGEERLKIGLGLYEASLAIAREGIRNRYPDVSEAEIAEKLKARIRAGYEIDIVSSNTP</sequence>
<reference evidence="1 2" key="1">
    <citation type="journal article" date="2013" name="Mar. Genomics">
        <title>Expression of sulfatases in Rhodopirellula baltica and the diversity of sulfatases in the genus Rhodopirellula.</title>
        <authorList>
            <person name="Wegner C.E."/>
            <person name="Richter-Heitmann T."/>
            <person name="Klindworth A."/>
            <person name="Klockow C."/>
            <person name="Richter M."/>
            <person name="Achstetter T."/>
            <person name="Glockner F.O."/>
            <person name="Harder J."/>
        </authorList>
    </citation>
    <scope>NUCLEOTIDE SEQUENCE [LARGE SCALE GENOMIC DNA]</scope>
    <source>
        <strain evidence="1 2">SM1</strain>
    </source>
</reference>
<gene>
    <name evidence="1" type="ORF">RMSM_04214</name>
</gene>
<organism evidence="1 2">
    <name type="scientific">Rhodopirellula maiorica SM1</name>
    <dbReference type="NCBI Taxonomy" id="1265738"/>
    <lineage>
        <taxon>Bacteria</taxon>
        <taxon>Pseudomonadati</taxon>
        <taxon>Planctomycetota</taxon>
        <taxon>Planctomycetia</taxon>
        <taxon>Pirellulales</taxon>
        <taxon>Pirellulaceae</taxon>
        <taxon>Novipirellula</taxon>
    </lineage>
</organism>
<keyword evidence="2" id="KW-1185">Reference proteome</keyword>
<dbReference type="PATRIC" id="fig|1265738.3.peg.4218"/>
<name>M5RY62_9BACT</name>
<dbReference type="EMBL" id="ANOG01000604">
    <property type="protein sequence ID" value="EMI18864.1"/>
    <property type="molecule type" value="Genomic_DNA"/>
</dbReference>
<protein>
    <submittedName>
        <fullName evidence="1">Uncharacterized protein</fullName>
    </submittedName>
</protein>
<dbReference type="Pfam" id="PF18993">
    <property type="entry name" value="Rv0078B"/>
    <property type="match status" value="1"/>
</dbReference>